<evidence type="ECO:0000313" key="3">
    <source>
        <dbReference type="Proteomes" id="UP000663848"/>
    </source>
</evidence>
<feature type="compositionally biased region" description="Polar residues" evidence="1">
    <location>
        <begin position="1"/>
        <end position="30"/>
    </location>
</feature>
<feature type="region of interest" description="Disordered" evidence="1">
    <location>
        <begin position="1"/>
        <end position="51"/>
    </location>
</feature>
<dbReference type="EMBL" id="CAJOBR010080288">
    <property type="protein sequence ID" value="CAF5121686.1"/>
    <property type="molecule type" value="Genomic_DNA"/>
</dbReference>
<reference evidence="2" key="1">
    <citation type="submission" date="2021-02" db="EMBL/GenBank/DDBJ databases">
        <authorList>
            <person name="Nowell W R."/>
        </authorList>
    </citation>
    <scope>NUCLEOTIDE SEQUENCE</scope>
</reference>
<feature type="non-terminal residue" evidence="2">
    <location>
        <position position="80"/>
    </location>
</feature>
<organism evidence="2 3">
    <name type="scientific">Rotaria socialis</name>
    <dbReference type="NCBI Taxonomy" id="392032"/>
    <lineage>
        <taxon>Eukaryota</taxon>
        <taxon>Metazoa</taxon>
        <taxon>Spiralia</taxon>
        <taxon>Gnathifera</taxon>
        <taxon>Rotifera</taxon>
        <taxon>Eurotatoria</taxon>
        <taxon>Bdelloidea</taxon>
        <taxon>Philodinida</taxon>
        <taxon>Philodinidae</taxon>
        <taxon>Rotaria</taxon>
    </lineage>
</organism>
<dbReference type="Proteomes" id="UP000663848">
    <property type="component" value="Unassembled WGS sequence"/>
</dbReference>
<evidence type="ECO:0000256" key="1">
    <source>
        <dbReference type="SAM" id="MobiDB-lite"/>
    </source>
</evidence>
<protein>
    <submittedName>
        <fullName evidence="2">Uncharacterized protein</fullName>
    </submittedName>
</protein>
<sequence>SPTPSSVVSNVQQEQEFHQPTLSRSKSSTGINNHNNNNDHDDDIDEFDENSAPIINHGSCVQKLTQLFATKSSLNLTNTP</sequence>
<comment type="caution">
    <text evidence="2">The sequence shown here is derived from an EMBL/GenBank/DDBJ whole genome shotgun (WGS) entry which is preliminary data.</text>
</comment>
<gene>
    <name evidence="2" type="ORF">QYT958_LOCUS46099</name>
</gene>
<feature type="compositionally biased region" description="Acidic residues" evidence="1">
    <location>
        <begin position="40"/>
        <end position="49"/>
    </location>
</feature>
<accession>A0A822F962</accession>
<feature type="non-terminal residue" evidence="2">
    <location>
        <position position="1"/>
    </location>
</feature>
<dbReference type="AlphaFoldDB" id="A0A822F962"/>
<name>A0A822F962_9BILA</name>
<proteinExistence type="predicted"/>
<evidence type="ECO:0000313" key="2">
    <source>
        <dbReference type="EMBL" id="CAF5121686.1"/>
    </source>
</evidence>